<reference evidence="3 4" key="1">
    <citation type="journal article" date="2015" name="Int. J. Syst. Evol. Microbiol.">
        <title>Streptomyces gilvifuscus sp. nov., an actinomycete that produces antibacterial compounds isolated from soil.</title>
        <authorList>
            <person name="Nguyen T.M."/>
            <person name="Kim J."/>
        </authorList>
    </citation>
    <scope>NUCLEOTIDE SEQUENCE [LARGE SCALE GENOMIC DNA]</scope>
    <source>
        <strain evidence="3 4">T113</strain>
    </source>
</reference>
<keyword evidence="2" id="KW-1133">Transmembrane helix</keyword>
<feature type="compositionally biased region" description="Pro residues" evidence="1">
    <location>
        <begin position="142"/>
        <end position="153"/>
    </location>
</feature>
<evidence type="ECO:0008006" key="5">
    <source>
        <dbReference type="Google" id="ProtNLM"/>
    </source>
</evidence>
<evidence type="ECO:0000256" key="2">
    <source>
        <dbReference type="SAM" id="Phobius"/>
    </source>
</evidence>
<dbReference type="EMBL" id="JAQOSK010000004">
    <property type="protein sequence ID" value="MDC2955455.1"/>
    <property type="molecule type" value="Genomic_DNA"/>
</dbReference>
<evidence type="ECO:0000313" key="3">
    <source>
        <dbReference type="EMBL" id="MDC2955455.1"/>
    </source>
</evidence>
<accession>A0ABT5FSF3</accession>
<feature type="region of interest" description="Disordered" evidence="1">
    <location>
        <begin position="1"/>
        <end position="88"/>
    </location>
</feature>
<keyword evidence="4" id="KW-1185">Reference proteome</keyword>
<dbReference type="Proteomes" id="UP001221328">
    <property type="component" value="Unassembled WGS sequence"/>
</dbReference>
<protein>
    <recommendedName>
        <fullName evidence="5">Serine/arginine repetitive matrix protein 2</fullName>
    </recommendedName>
</protein>
<feature type="region of interest" description="Disordered" evidence="1">
    <location>
        <begin position="122"/>
        <end position="177"/>
    </location>
</feature>
<organism evidence="3 4">
    <name type="scientific">Streptomyces gilvifuscus</name>
    <dbReference type="NCBI Taxonomy" id="1550617"/>
    <lineage>
        <taxon>Bacteria</taxon>
        <taxon>Bacillati</taxon>
        <taxon>Actinomycetota</taxon>
        <taxon>Actinomycetes</taxon>
        <taxon>Kitasatosporales</taxon>
        <taxon>Streptomycetaceae</taxon>
        <taxon>Streptomyces</taxon>
    </lineage>
</organism>
<dbReference type="RefSeq" id="WP_272175323.1">
    <property type="nucleotide sequence ID" value="NZ_JAQOSK010000004.1"/>
</dbReference>
<feature type="compositionally biased region" description="Pro residues" evidence="1">
    <location>
        <begin position="48"/>
        <end position="86"/>
    </location>
</feature>
<feature type="compositionally biased region" description="Low complexity" evidence="1">
    <location>
        <begin position="154"/>
        <end position="169"/>
    </location>
</feature>
<name>A0ABT5FSF3_9ACTN</name>
<feature type="compositionally biased region" description="Basic and acidic residues" evidence="1">
    <location>
        <begin position="13"/>
        <end position="23"/>
    </location>
</feature>
<keyword evidence="2" id="KW-0472">Membrane</keyword>
<feature type="compositionally biased region" description="Low complexity" evidence="1">
    <location>
        <begin position="123"/>
        <end position="141"/>
    </location>
</feature>
<sequence length="317" mass="33368">MNGWEGHSSGSGAEHEPSEERGRAAWSDGGTGQVPPWASAETQTGGTLPPPWVPPPPDPVYPAPPAPPYGGHPTPPYTLPPAPPPAPRHRVGRTVAVIALIVAVGAGTGAGTWYLVRQHRTDTGAGPASVSSSSTSAAPTPSGSPPPSTPPDTPAATASASPLNSPSAGYRRAQDPVGYSIDVPQGWTRREKQGKLAPIVYYDAPADGRQLQIFEVTESTPYESLTLAETDPGYGFAAQPGYQVVERDHGDTWAELSYRYTDADKGARQVIDHRFEAPDGTLYAIRASGPASLDPERVREPLRMAVRYFCTAGTECA</sequence>
<feature type="transmembrane region" description="Helical" evidence="2">
    <location>
        <begin position="95"/>
        <end position="116"/>
    </location>
</feature>
<gene>
    <name evidence="3" type="ORF">PO587_13370</name>
</gene>
<proteinExistence type="predicted"/>
<evidence type="ECO:0000256" key="1">
    <source>
        <dbReference type="SAM" id="MobiDB-lite"/>
    </source>
</evidence>
<evidence type="ECO:0000313" key="4">
    <source>
        <dbReference type="Proteomes" id="UP001221328"/>
    </source>
</evidence>
<keyword evidence="2" id="KW-0812">Transmembrane</keyword>
<comment type="caution">
    <text evidence="3">The sequence shown here is derived from an EMBL/GenBank/DDBJ whole genome shotgun (WGS) entry which is preliminary data.</text>
</comment>